<feature type="domain" description="MgtC/SapB/SrpB/YhiD N-terminal" evidence="7">
    <location>
        <begin position="22"/>
        <end position="151"/>
    </location>
</feature>
<dbReference type="EMBL" id="CZQD01000031">
    <property type="protein sequence ID" value="CUS56652.1"/>
    <property type="molecule type" value="Genomic_DNA"/>
</dbReference>
<evidence type="ECO:0000313" key="8">
    <source>
        <dbReference type="EMBL" id="CUS56652.1"/>
    </source>
</evidence>
<feature type="transmembrane region" description="Helical" evidence="6">
    <location>
        <begin position="13"/>
        <end position="33"/>
    </location>
</feature>
<feature type="transmembrane region" description="Helical" evidence="6">
    <location>
        <begin position="83"/>
        <end position="102"/>
    </location>
</feature>
<evidence type="ECO:0000259" key="7">
    <source>
        <dbReference type="Pfam" id="PF02308"/>
    </source>
</evidence>
<evidence type="ECO:0000256" key="3">
    <source>
        <dbReference type="ARBA" id="ARBA00022692"/>
    </source>
</evidence>
<dbReference type="PANTHER" id="PTHR33778">
    <property type="entry name" value="PROTEIN MGTC"/>
    <property type="match status" value="1"/>
</dbReference>
<keyword evidence="2" id="KW-1003">Cell membrane</keyword>
<proteinExistence type="predicted"/>
<evidence type="ECO:0000256" key="2">
    <source>
        <dbReference type="ARBA" id="ARBA00022475"/>
    </source>
</evidence>
<dbReference type="GO" id="GO:0005886">
    <property type="term" value="C:plasma membrane"/>
    <property type="evidence" value="ECO:0007669"/>
    <property type="project" value="UniProtKB-SubCell"/>
</dbReference>
<organism evidence="8">
    <name type="scientific">hydrothermal vent metagenome</name>
    <dbReference type="NCBI Taxonomy" id="652676"/>
    <lineage>
        <taxon>unclassified sequences</taxon>
        <taxon>metagenomes</taxon>
        <taxon>ecological metagenomes</taxon>
    </lineage>
</organism>
<keyword evidence="5 6" id="KW-0472">Membrane</keyword>
<dbReference type="InterPro" id="IPR049177">
    <property type="entry name" value="MgtC_SapB_SrpB_YhiD_N"/>
</dbReference>
<keyword evidence="3 6" id="KW-0812">Transmembrane</keyword>
<reference evidence="8" key="1">
    <citation type="submission" date="2015-10" db="EMBL/GenBank/DDBJ databases">
        <authorList>
            <person name="Gilbert D.G."/>
        </authorList>
    </citation>
    <scope>NUCLEOTIDE SEQUENCE</scope>
</reference>
<protein>
    <submittedName>
        <fullName evidence="8">Membrane protein, MgtC/SapB family</fullName>
    </submittedName>
</protein>
<feature type="transmembrane region" description="Helical" evidence="6">
    <location>
        <begin position="114"/>
        <end position="145"/>
    </location>
</feature>
<sequence>MDDLLKLSFDSDVPLGVMSTRLLAACVAGLIVGFEREVRDRPAGLRTHMLTALASSVFMLIAIEMIHSFGGDDDITQLDPTRVVQAVTAGVAFLAAGTIIHGRGSVRGLTTGASIWLAGAIGLACGAGYLRLAFLAVLLSVLILLPIRMLETHWFGKPPIGNDWPGLRGGLSPARFPCCAAVGPDPAADPNVGNTLVRKTPDRKWGRAWGQLIRLYGNTGSGRRQASRLSSACGPR</sequence>
<dbReference type="Pfam" id="PF02308">
    <property type="entry name" value="MgtC"/>
    <property type="match status" value="1"/>
</dbReference>
<accession>A0A170PTM6</accession>
<gene>
    <name evidence="8" type="ORF">MGWOODY_Hyp239</name>
</gene>
<keyword evidence="4 6" id="KW-1133">Transmembrane helix</keyword>
<evidence type="ECO:0000256" key="4">
    <source>
        <dbReference type="ARBA" id="ARBA00022989"/>
    </source>
</evidence>
<feature type="transmembrane region" description="Helical" evidence="6">
    <location>
        <begin position="45"/>
        <end position="63"/>
    </location>
</feature>
<evidence type="ECO:0000256" key="5">
    <source>
        <dbReference type="ARBA" id="ARBA00023136"/>
    </source>
</evidence>
<dbReference type="PANTHER" id="PTHR33778:SF1">
    <property type="entry name" value="MAGNESIUM TRANSPORTER YHID-RELATED"/>
    <property type="match status" value="1"/>
</dbReference>
<comment type="subcellular location">
    <subcellularLocation>
        <location evidence="1">Cell membrane</location>
        <topology evidence="1">Multi-pass membrane protein</topology>
    </subcellularLocation>
</comment>
<dbReference type="PRINTS" id="PR01837">
    <property type="entry name" value="MGTCSAPBPROT"/>
</dbReference>
<name>A0A170PTM6_9ZZZZ</name>
<dbReference type="InterPro" id="IPR003416">
    <property type="entry name" value="MgtC/SapB/SrpB/YhiD_fam"/>
</dbReference>
<dbReference type="AlphaFoldDB" id="A0A170PTM6"/>
<evidence type="ECO:0000256" key="6">
    <source>
        <dbReference type="SAM" id="Phobius"/>
    </source>
</evidence>
<evidence type="ECO:0000256" key="1">
    <source>
        <dbReference type="ARBA" id="ARBA00004651"/>
    </source>
</evidence>